<dbReference type="RefSeq" id="WP_344923228.1">
    <property type="nucleotide sequence ID" value="NZ_BAABAQ010000020.1"/>
</dbReference>
<sequence length="132" mass="14164">MTTQNTPMAVLAAHLDEDEEMARAAADEAGEAEWSTGGHFSNAVLTEQAGTAVAVGPWADGFLADDLRDHIARHDPARALRMVEAVRKLLDAHVGYYGDGDDENLPIPTISILARIWDDSEASPRVVGAVTR</sequence>
<proteinExistence type="predicted"/>
<reference evidence="2" key="1">
    <citation type="journal article" date="2019" name="Int. J. Syst. Evol. Microbiol.">
        <title>The Global Catalogue of Microorganisms (GCM) 10K type strain sequencing project: providing services to taxonomists for standard genome sequencing and annotation.</title>
        <authorList>
            <consortium name="The Broad Institute Genomics Platform"/>
            <consortium name="The Broad Institute Genome Sequencing Center for Infectious Disease"/>
            <person name="Wu L."/>
            <person name="Ma J."/>
        </authorList>
    </citation>
    <scope>NUCLEOTIDE SEQUENCE [LARGE SCALE GENOMIC DNA]</scope>
    <source>
        <strain evidence="2">JCM 17388</strain>
    </source>
</reference>
<dbReference type="Proteomes" id="UP001501251">
    <property type="component" value="Unassembled WGS sequence"/>
</dbReference>
<name>A0ABP8BL70_9ACTN</name>
<organism evidence="1 2">
    <name type="scientific">Streptosporangium oxazolinicum</name>
    <dbReference type="NCBI Taxonomy" id="909287"/>
    <lineage>
        <taxon>Bacteria</taxon>
        <taxon>Bacillati</taxon>
        <taxon>Actinomycetota</taxon>
        <taxon>Actinomycetes</taxon>
        <taxon>Streptosporangiales</taxon>
        <taxon>Streptosporangiaceae</taxon>
        <taxon>Streptosporangium</taxon>
    </lineage>
</organism>
<accession>A0ABP8BL70</accession>
<dbReference type="EMBL" id="BAABAQ010000020">
    <property type="protein sequence ID" value="GAA4209636.1"/>
    <property type="molecule type" value="Genomic_DNA"/>
</dbReference>
<keyword evidence="2" id="KW-1185">Reference proteome</keyword>
<gene>
    <name evidence="1" type="ORF">GCM10022252_76440</name>
</gene>
<dbReference type="Pfam" id="PF19730">
    <property type="entry name" value="DUF6221"/>
    <property type="match status" value="1"/>
</dbReference>
<evidence type="ECO:0000313" key="1">
    <source>
        <dbReference type="EMBL" id="GAA4209636.1"/>
    </source>
</evidence>
<protein>
    <submittedName>
        <fullName evidence="1">Uncharacterized protein</fullName>
    </submittedName>
</protein>
<comment type="caution">
    <text evidence="1">The sequence shown here is derived from an EMBL/GenBank/DDBJ whole genome shotgun (WGS) entry which is preliminary data.</text>
</comment>
<dbReference type="InterPro" id="IPR046193">
    <property type="entry name" value="DUF6221"/>
</dbReference>
<evidence type="ECO:0000313" key="2">
    <source>
        <dbReference type="Proteomes" id="UP001501251"/>
    </source>
</evidence>